<dbReference type="AlphaFoldDB" id="A0A644UAZ1"/>
<feature type="transmembrane region" description="Helical" evidence="1">
    <location>
        <begin position="5"/>
        <end position="22"/>
    </location>
</feature>
<feature type="transmembrane region" description="Helical" evidence="1">
    <location>
        <begin position="249"/>
        <end position="267"/>
    </location>
</feature>
<proteinExistence type="predicted"/>
<evidence type="ECO:0008006" key="3">
    <source>
        <dbReference type="Google" id="ProtNLM"/>
    </source>
</evidence>
<dbReference type="PANTHER" id="PTHR35007">
    <property type="entry name" value="INTEGRAL MEMBRANE PROTEIN-RELATED"/>
    <property type="match status" value="1"/>
</dbReference>
<evidence type="ECO:0000256" key="1">
    <source>
        <dbReference type="SAM" id="Phobius"/>
    </source>
</evidence>
<reference evidence="2" key="1">
    <citation type="submission" date="2019-08" db="EMBL/GenBank/DDBJ databases">
        <authorList>
            <person name="Kucharzyk K."/>
            <person name="Murdoch R.W."/>
            <person name="Higgins S."/>
            <person name="Loffler F."/>
        </authorList>
    </citation>
    <scope>NUCLEOTIDE SEQUENCE</scope>
</reference>
<gene>
    <name evidence="2" type="ORF">SDC9_21972</name>
</gene>
<comment type="caution">
    <text evidence="2">The sequence shown here is derived from an EMBL/GenBank/DDBJ whole genome shotgun (WGS) entry which is preliminary data.</text>
</comment>
<dbReference type="EMBL" id="VSSQ01000095">
    <property type="protein sequence ID" value="MPL76127.1"/>
    <property type="molecule type" value="Genomic_DNA"/>
</dbReference>
<feature type="transmembrane region" description="Helical" evidence="1">
    <location>
        <begin position="103"/>
        <end position="120"/>
    </location>
</feature>
<keyword evidence="1" id="KW-0472">Membrane</keyword>
<protein>
    <recommendedName>
        <fullName evidence="3">Type II secretion system protein GspF domain-containing protein</fullName>
    </recommendedName>
</protein>
<name>A0A644UAZ1_9ZZZZ</name>
<feature type="transmembrane region" description="Helical" evidence="1">
    <location>
        <begin position="78"/>
        <end position="97"/>
    </location>
</feature>
<keyword evidence="1" id="KW-0812">Transmembrane</keyword>
<evidence type="ECO:0000313" key="2">
    <source>
        <dbReference type="EMBL" id="MPL76127.1"/>
    </source>
</evidence>
<dbReference type="PANTHER" id="PTHR35007:SF2">
    <property type="entry name" value="PILUS ASSEMBLE PROTEIN"/>
    <property type="match status" value="1"/>
</dbReference>
<keyword evidence="1" id="KW-1133">Transmembrane helix</keyword>
<organism evidence="2">
    <name type="scientific">bioreactor metagenome</name>
    <dbReference type="NCBI Taxonomy" id="1076179"/>
    <lineage>
        <taxon>unclassified sequences</taxon>
        <taxon>metagenomes</taxon>
        <taxon>ecological metagenomes</taxon>
    </lineage>
</organism>
<feature type="transmembrane region" description="Helical" evidence="1">
    <location>
        <begin position="279"/>
        <end position="299"/>
    </location>
</feature>
<sequence>MTEFLLLACIGMIAGFFLLLRITPLEFTDGLFGFLTRPNKSIRSEINEATRRKKAGLLRREITEVQEILKLTGRGGRFSMICAAALLLFAVGASLAILLGNLFLIPVLAAGLMFLPFWAIRLTAAHYHKSVAAELETALSIITTSYLRNENILTAVEESVQYLNPPVRNVFAGFLTQVKLVDPDVETALQALKPKIQNQVFQEWTDAVSACQYDRSLKTTLTPIVAKLSDMRIVNADLEYLVSEPRKEFIIMALLVVGNVPIMYFLNKGWYHTLMYTPVGQIILAVCAAAIFISAAWVIKLTKPIEYRR</sequence>
<accession>A0A644UAZ1</accession>